<dbReference type="Gene3D" id="2.120.10.30">
    <property type="entry name" value="TolB, C-terminal domain"/>
    <property type="match status" value="1"/>
</dbReference>
<dbReference type="RefSeq" id="WP_003009898.1">
    <property type="nucleotide sequence ID" value="NZ_AOHC02000052.1"/>
</dbReference>
<dbReference type="PROSITE" id="PS51257">
    <property type="entry name" value="PROKAR_LIPOPROTEIN"/>
    <property type="match status" value="1"/>
</dbReference>
<name>N1W7Z7_9LEPT</name>
<keyword evidence="3" id="KW-1185">Reference proteome</keyword>
<feature type="chain" id="PRO_5004113213" evidence="1">
    <location>
        <begin position="19"/>
        <end position="471"/>
    </location>
</feature>
<dbReference type="OrthoDB" id="344059at2"/>
<gene>
    <name evidence="2" type="ORF">LEP1GSC060_1476</name>
</gene>
<dbReference type="InterPro" id="IPR010620">
    <property type="entry name" value="SBBP_repeat"/>
</dbReference>
<dbReference type="Proteomes" id="UP000012313">
    <property type="component" value="Unassembled WGS sequence"/>
</dbReference>
<dbReference type="AlphaFoldDB" id="N1W7Z7"/>
<dbReference type="PANTHER" id="PTHR35580">
    <property type="entry name" value="CELL SURFACE GLYCOPROTEIN (S-LAYER PROTEIN)-LIKE PROTEIN"/>
    <property type="match status" value="1"/>
</dbReference>
<dbReference type="SUPFAM" id="SSF101898">
    <property type="entry name" value="NHL repeat"/>
    <property type="match status" value="1"/>
</dbReference>
<dbReference type="InterPro" id="IPR052918">
    <property type="entry name" value="Motility_Chemotaxis_Reg"/>
</dbReference>
<dbReference type="PANTHER" id="PTHR35580:SF1">
    <property type="entry name" value="PHYTASE-LIKE DOMAIN-CONTAINING PROTEIN"/>
    <property type="match status" value="1"/>
</dbReference>
<keyword evidence="1" id="KW-0732">Signal</keyword>
<proteinExistence type="predicted"/>
<feature type="signal peptide" evidence="1">
    <location>
        <begin position="1"/>
        <end position="18"/>
    </location>
</feature>
<accession>N1W7Z7</accession>
<reference evidence="2" key="1">
    <citation type="submission" date="2013-03" db="EMBL/GenBank/DDBJ databases">
        <authorList>
            <person name="Harkins D.M."/>
            <person name="Durkin A.S."/>
            <person name="Brinkac L.M."/>
            <person name="Haft D.H."/>
            <person name="Selengut J.D."/>
            <person name="Sanka R."/>
            <person name="DePew J."/>
            <person name="Purushe J."/>
            <person name="Hartskeerl R.A."/>
            <person name="Ahmed A."/>
            <person name="van der Linden H."/>
            <person name="Goris M.G.A."/>
            <person name="Vinetz J.M."/>
            <person name="Sutton G.G."/>
            <person name="Nierman W.C."/>
            <person name="Fouts D.E."/>
        </authorList>
    </citation>
    <scope>NUCLEOTIDE SEQUENCE [LARGE SCALE GENOMIC DNA]</scope>
    <source>
        <strain evidence="2">ICFT</strain>
    </source>
</reference>
<dbReference type="STRING" id="1218598.LEP1GSC060_1476"/>
<dbReference type="Pfam" id="PF06739">
    <property type="entry name" value="SBBP"/>
    <property type="match status" value="7"/>
</dbReference>
<protein>
    <submittedName>
        <fullName evidence="2">Beta-propeller repeat protein</fullName>
    </submittedName>
</protein>
<evidence type="ECO:0000256" key="1">
    <source>
        <dbReference type="SAM" id="SignalP"/>
    </source>
</evidence>
<organism evidence="2 3">
    <name type="scientific">Leptospira weilii serovar Ranarum str. ICFT</name>
    <dbReference type="NCBI Taxonomy" id="1218598"/>
    <lineage>
        <taxon>Bacteria</taxon>
        <taxon>Pseudomonadati</taxon>
        <taxon>Spirochaetota</taxon>
        <taxon>Spirochaetia</taxon>
        <taxon>Leptospirales</taxon>
        <taxon>Leptospiraceae</taxon>
        <taxon>Leptospira</taxon>
    </lineage>
</organism>
<evidence type="ECO:0000313" key="3">
    <source>
        <dbReference type="Proteomes" id="UP000012313"/>
    </source>
</evidence>
<dbReference type="Gene3D" id="2.40.10.500">
    <property type="match status" value="1"/>
</dbReference>
<sequence length="471" mass="50748">MNRFLIFVFIFLSACAPAKIFNVADPGTGDFWIQFLLRGTADHDPFLHETFREDSPRSLELDWTLLIGAVNATTRNQGFVVDQNGFIYVVGNTEGGVYNAGPIGTRDLILGKYDSKKNTVWTQQIGSAGVDLKVVNLAVDSNGNVYVTGSTDNNGFFTAALAGSEDMFVIKFNPDGTRAWTTQAGPAGPDSRTIPSGISVDTFGNSYVVGESSGPFGGPELGFNGFIVKFDSNGNQVWVRQLSIPNARIQSNGITFDKVTGNLYLAGWGNANFETDTIPGIGTEDLFILKYDCNNGNKRFFAQLGLPLRTTQSHSVAVDPFGNVFVSGESDGDFGSGADGTTALGTVVKYDSFGVRQWIRQLGPIRNRRHTSIQAMVTDTAGNVYTTGFTAGNIENESDASIGTQDVFLTKHNPSGQREWVRQFGVPGGSMFGKGIGVDLEGNLYVAGNTEDGLNGLPFRGDIDLFVVKYK</sequence>
<dbReference type="InterPro" id="IPR011042">
    <property type="entry name" value="6-blade_b-propeller_TolB-like"/>
</dbReference>
<dbReference type="EMBL" id="AOHC02000052">
    <property type="protein sequence ID" value="EMY76356.1"/>
    <property type="molecule type" value="Genomic_DNA"/>
</dbReference>
<dbReference type="NCBIfam" id="NF047494">
    <property type="entry name" value="Lepto_SBBP_lipo"/>
    <property type="match status" value="1"/>
</dbReference>
<comment type="caution">
    <text evidence="2">The sequence shown here is derived from an EMBL/GenBank/DDBJ whole genome shotgun (WGS) entry which is preliminary data.</text>
</comment>
<evidence type="ECO:0000313" key="2">
    <source>
        <dbReference type="EMBL" id="EMY76356.1"/>
    </source>
</evidence>